<dbReference type="Gene3D" id="3.90.1150.10">
    <property type="entry name" value="Aspartate Aminotransferase, domain 1"/>
    <property type="match status" value="1"/>
</dbReference>
<dbReference type="GO" id="GO:0045303">
    <property type="term" value="F:diaminobutyrate-2-oxoglutarate transaminase activity"/>
    <property type="evidence" value="ECO:0007669"/>
    <property type="project" value="UniProtKB-EC"/>
</dbReference>
<dbReference type="InterPro" id="IPR005814">
    <property type="entry name" value="Aminotrans_3"/>
</dbReference>
<evidence type="ECO:0000313" key="13">
    <source>
        <dbReference type="EMBL" id="QJY46161.1"/>
    </source>
</evidence>
<evidence type="ECO:0000256" key="7">
    <source>
        <dbReference type="ARBA" id="ARBA00022576"/>
    </source>
</evidence>
<dbReference type="NCBIfam" id="TIGR02407">
    <property type="entry name" value="ectoine_ectB"/>
    <property type="match status" value="1"/>
</dbReference>
<evidence type="ECO:0000256" key="2">
    <source>
        <dbReference type="ARBA" id="ARBA00002189"/>
    </source>
</evidence>
<name>A0A6M6JIE9_9PSEU</name>
<evidence type="ECO:0000313" key="14">
    <source>
        <dbReference type="Proteomes" id="UP000505377"/>
    </source>
</evidence>
<dbReference type="GO" id="GO:0019491">
    <property type="term" value="P:ectoine biosynthetic process"/>
    <property type="evidence" value="ECO:0007669"/>
    <property type="project" value="UniProtKB-UniPathway"/>
</dbReference>
<dbReference type="PROSITE" id="PS00600">
    <property type="entry name" value="AA_TRANSFER_CLASS_3"/>
    <property type="match status" value="1"/>
</dbReference>
<evidence type="ECO:0000256" key="11">
    <source>
        <dbReference type="RuleBase" id="RU003560"/>
    </source>
</evidence>
<dbReference type="Proteomes" id="UP000505377">
    <property type="component" value="Chromosome"/>
</dbReference>
<dbReference type="AlphaFoldDB" id="A0A6M6JIE9"/>
<dbReference type="PANTHER" id="PTHR43552:SF2">
    <property type="entry name" value="DIAMINOBUTYRATE--2-OXOGLUTARATE TRANSAMINASE"/>
    <property type="match status" value="1"/>
</dbReference>
<dbReference type="PIRSF" id="PIRSF000521">
    <property type="entry name" value="Transaminase_4ab_Lys_Orn"/>
    <property type="match status" value="1"/>
</dbReference>
<comment type="similarity">
    <text evidence="4 11">Belongs to the class-III pyridoxal-phosphate-dependent aminotransferase family.</text>
</comment>
<dbReference type="RefSeq" id="WP_172157102.1">
    <property type="nucleotide sequence ID" value="NZ_CP053564.1"/>
</dbReference>
<dbReference type="EMBL" id="CP053564">
    <property type="protein sequence ID" value="QJY46161.1"/>
    <property type="molecule type" value="Genomic_DNA"/>
</dbReference>
<dbReference type="EC" id="2.6.1.76" evidence="5 12"/>
<reference evidence="13 14" key="1">
    <citation type="submission" date="2020-05" db="EMBL/GenBank/DDBJ databases">
        <authorList>
            <person name="Mo P."/>
        </authorList>
    </citation>
    <scope>NUCLEOTIDE SEQUENCE [LARGE SCALE GENOMIC DNA]</scope>
    <source>
        <strain evidence="13 14">Gen01</strain>
    </source>
</reference>
<dbReference type="InterPro" id="IPR049704">
    <property type="entry name" value="Aminotrans_3_PPA_site"/>
</dbReference>
<comment type="pathway">
    <text evidence="3 12">Amine and polyamine biosynthesis; ectoine biosynthesis; L-ectoine from L-aspartate 4-semialdehyde: step 1/3.</text>
</comment>
<evidence type="ECO:0000256" key="6">
    <source>
        <dbReference type="ARBA" id="ARBA00014798"/>
    </source>
</evidence>
<evidence type="ECO:0000256" key="9">
    <source>
        <dbReference type="ARBA" id="ARBA00022898"/>
    </source>
</evidence>
<dbReference type="UniPathway" id="UPA00067">
    <property type="reaction ID" value="UER00121"/>
</dbReference>
<comment type="cofactor">
    <cofactor evidence="1 12">
        <name>pyridoxal 5'-phosphate</name>
        <dbReference type="ChEBI" id="CHEBI:597326"/>
    </cofactor>
</comment>
<dbReference type="NCBIfam" id="NF006733">
    <property type="entry name" value="PRK09264.1"/>
    <property type="match status" value="1"/>
</dbReference>
<dbReference type="InterPro" id="IPR015422">
    <property type="entry name" value="PyrdxlP-dep_Trfase_small"/>
</dbReference>
<evidence type="ECO:0000256" key="12">
    <source>
        <dbReference type="RuleBase" id="RU365034"/>
    </source>
</evidence>
<evidence type="ECO:0000256" key="8">
    <source>
        <dbReference type="ARBA" id="ARBA00022679"/>
    </source>
</evidence>
<dbReference type="InterPro" id="IPR015424">
    <property type="entry name" value="PyrdxlP-dep_Trfase"/>
</dbReference>
<dbReference type="InterPro" id="IPR004637">
    <property type="entry name" value="Dat"/>
</dbReference>
<dbReference type="GO" id="GO:0030170">
    <property type="term" value="F:pyridoxal phosphate binding"/>
    <property type="evidence" value="ECO:0007669"/>
    <property type="project" value="InterPro"/>
</dbReference>
<dbReference type="InterPro" id="IPR015421">
    <property type="entry name" value="PyrdxlP-dep_Trfase_major"/>
</dbReference>
<keyword evidence="9 11" id="KW-0663">Pyridoxal phosphate</keyword>
<dbReference type="CDD" id="cd00610">
    <property type="entry name" value="OAT_like"/>
    <property type="match status" value="1"/>
</dbReference>
<dbReference type="GO" id="GO:0047307">
    <property type="term" value="F:diaminobutyrate-pyruvate transaminase activity"/>
    <property type="evidence" value="ECO:0007669"/>
    <property type="project" value="InterPro"/>
</dbReference>
<evidence type="ECO:0000256" key="1">
    <source>
        <dbReference type="ARBA" id="ARBA00001933"/>
    </source>
</evidence>
<dbReference type="Pfam" id="PF00202">
    <property type="entry name" value="Aminotran_3"/>
    <property type="match status" value="1"/>
</dbReference>
<dbReference type="KEGG" id="pbro:HOP40_10385"/>
<keyword evidence="14" id="KW-1185">Reference proteome</keyword>
<evidence type="ECO:0000256" key="4">
    <source>
        <dbReference type="ARBA" id="ARBA00008954"/>
    </source>
</evidence>
<comment type="function">
    <text evidence="2 12">Catalyzes reversively the conversion of L-aspartate beta-semialdehyde (ASA) to L-2,4-diaminobutyrate (DABA) by transamination with L-glutamate.</text>
</comment>
<dbReference type="InterPro" id="IPR012773">
    <property type="entry name" value="Ectoine_EctB"/>
</dbReference>
<dbReference type="PANTHER" id="PTHR43552">
    <property type="entry name" value="DIAMINOBUTYRATE--2-OXOGLUTARATE AMINOTRANSFERASE"/>
    <property type="match status" value="1"/>
</dbReference>
<gene>
    <name evidence="13" type="primary">ectB</name>
    <name evidence="13" type="ORF">HOP40_10385</name>
</gene>
<organism evidence="13 14">
    <name type="scientific">Pseudonocardia broussonetiae</name>
    <dbReference type="NCBI Taxonomy" id="2736640"/>
    <lineage>
        <taxon>Bacteria</taxon>
        <taxon>Bacillati</taxon>
        <taxon>Actinomycetota</taxon>
        <taxon>Actinomycetes</taxon>
        <taxon>Pseudonocardiales</taxon>
        <taxon>Pseudonocardiaceae</taxon>
        <taxon>Pseudonocardia</taxon>
    </lineage>
</organism>
<dbReference type="Gene3D" id="3.40.640.10">
    <property type="entry name" value="Type I PLP-dependent aspartate aminotransferase-like (Major domain)"/>
    <property type="match status" value="1"/>
</dbReference>
<evidence type="ECO:0000256" key="3">
    <source>
        <dbReference type="ARBA" id="ARBA00004946"/>
    </source>
</evidence>
<protein>
    <recommendedName>
        <fullName evidence="6 12">Diaminobutyrate--2-oxoglutarate transaminase</fullName>
        <ecNumber evidence="5 12">2.6.1.76</ecNumber>
    </recommendedName>
    <alternativeName>
        <fullName evidence="12">DABA aminotransferase</fullName>
    </alternativeName>
</protein>
<keyword evidence="7 12" id="KW-0032">Aminotransferase</keyword>
<comment type="catalytic activity">
    <reaction evidence="10 12">
        <text>L-2,4-diaminobutanoate + 2-oxoglutarate = L-aspartate 4-semialdehyde + L-glutamate</text>
        <dbReference type="Rhea" id="RHEA:11160"/>
        <dbReference type="ChEBI" id="CHEBI:16810"/>
        <dbReference type="ChEBI" id="CHEBI:29985"/>
        <dbReference type="ChEBI" id="CHEBI:58761"/>
        <dbReference type="ChEBI" id="CHEBI:537519"/>
        <dbReference type="EC" id="2.6.1.76"/>
    </reaction>
</comment>
<evidence type="ECO:0000256" key="10">
    <source>
        <dbReference type="ARBA" id="ARBA00049111"/>
    </source>
</evidence>
<dbReference type="SUPFAM" id="SSF53383">
    <property type="entry name" value="PLP-dependent transferases"/>
    <property type="match status" value="1"/>
</dbReference>
<evidence type="ECO:0000256" key="5">
    <source>
        <dbReference type="ARBA" id="ARBA00013155"/>
    </source>
</evidence>
<proteinExistence type="inferred from homology"/>
<keyword evidence="8 12" id="KW-0808">Transferase</keyword>
<dbReference type="NCBIfam" id="TIGR00709">
    <property type="entry name" value="dat"/>
    <property type="match status" value="1"/>
</dbReference>
<accession>A0A6M6JIE9</accession>
<sequence length="421" mass="45482">MTVFEDLESEVRSYCRNWPVVFDTARGSRLTDVDGRTYLDFFAGAGALNYGHNPPALKKPLLEYLSRDGITHGLDMYTTAKGEFLRTFEDRILRPRGLDYKVQFPGPTGANTVESALKLARKISGREAMINFTNAFHGMTLGALSVTGNSMKRGGAGIPLVHATPMPYDNYFDGTVPDFLWMEKLLQDAGSGLNEPAAVIVETVQGEGGINPARVEWLQGLDALCKRNGILLIVDDVQMGVGRTGPFFSFEIAGIQPDIVCISKSISGYGLPMALTLIKPEHDVWGPGEHNGTFRGNNPAFVTATAALNEFWSDDALERSTLAKGERVDQAFTEIASRSQTVELTPKGRGLARGLQFSQPELAAKACAAAFERGLLMETSGPSDEVMKILPALTITDDELEEGLAIVGESVAAVTEGVSAR</sequence>